<gene>
    <name evidence="1" type="ORF">CCE02nite_11220</name>
</gene>
<proteinExistence type="predicted"/>
<evidence type="ECO:0000313" key="2">
    <source>
        <dbReference type="Proteomes" id="UP000316659"/>
    </source>
</evidence>
<evidence type="ECO:0000313" key="1">
    <source>
        <dbReference type="EMBL" id="GED09123.1"/>
    </source>
</evidence>
<sequence>MTTSLDLFLRETVDARTRARILAFARSEAGYLEVPGDVYGADLYREDQVAVVWDGLDPTREERVPWDEFMRRVLELPDR</sequence>
<dbReference type="AlphaFoldDB" id="A0A4Y4DWM8"/>
<dbReference type="Proteomes" id="UP000316659">
    <property type="component" value="Unassembled WGS sequence"/>
</dbReference>
<accession>A0A4Y4DWM8</accession>
<reference evidence="1 2" key="1">
    <citation type="submission" date="2019-06" db="EMBL/GenBank/DDBJ databases">
        <title>Whole genome shotgun sequence of Cellulosimicrobium cellulans NBRC 15516.</title>
        <authorList>
            <person name="Hosoyama A."/>
            <person name="Uohara A."/>
            <person name="Ohji S."/>
            <person name="Ichikawa N."/>
        </authorList>
    </citation>
    <scope>NUCLEOTIDE SEQUENCE [LARGE SCALE GENOMIC DNA]</scope>
    <source>
        <strain evidence="1 2">NBRC 15516</strain>
    </source>
</reference>
<dbReference type="EMBL" id="BJNZ01000005">
    <property type="protein sequence ID" value="GED09123.1"/>
    <property type="molecule type" value="Genomic_DNA"/>
</dbReference>
<dbReference type="RefSeq" id="WP_141388677.1">
    <property type="nucleotide sequence ID" value="NZ_BJNZ01000005.1"/>
</dbReference>
<comment type="caution">
    <text evidence="1">The sequence shown here is derived from an EMBL/GenBank/DDBJ whole genome shotgun (WGS) entry which is preliminary data.</text>
</comment>
<name>A0A4Y4DWM8_CELCE</name>
<organism evidence="1 2">
    <name type="scientific">Cellulosimicrobium cellulans</name>
    <name type="common">Arthrobacter luteus</name>
    <dbReference type="NCBI Taxonomy" id="1710"/>
    <lineage>
        <taxon>Bacteria</taxon>
        <taxon>Bacillati</taxon>
        <taxon>Actinomycetota</taxon>
        <taxon>Actinomycetes</taxon>
        <taxon>Micrococcales</taxon>
        <taxon>Promicromonosporaceae</taxon>
        <taxon>Cellulosimicrobium</taxon>
    </lineage>
</organism>
<protein>
    <submittedName>
        <fullName evidence="1">Uncharacterized protein</fullName>
    </submittedName>
</protein>